<feature type="transmembrane region" description="Helical" evidence="1">
    <location>
        <begin position="67"/>
        <end position="93"/>
    </location>
</feature>
<dbReference type="AlphaFoldDB" id="A0A2H0RN05"/>
<dbReference type="Proteomes" id="UP000230084">
    <property type="component" value="Unassembled WGS sequence"/>
</dbReference>
<evidence type="ECO:0000256" key="1">
    <source>
        <dbReference type="SAM" id="Phobius"/>
    </source>
</evidence>
<comment type="caution">
    <text evidence="2">The sequence shown here is derived from an EMBL/GenBank/DDBJ whole genome shotgun (WGS) entry which is preliminary data.</text>
</comment>
<keyword evidence="1" id="KW-0812">Transmembrane</keyword>
<feature type="transmembrane region" description="Helical" evidence="1">
    <location>
        <begin position="105"/>
        <end position="125"/>
    </location>
</feature>
<evidence type="ECO:0000313" key="3">
    <source>
        <dbReference type="Proteomes" id="UP000230084"/>
    </source>
</evidence>
<reference evidence="2 3" key="1">
    <citation type="submission" date="2017-09" db="EMBL/GenBank/DDBJ databases">
        <title>Depth-based differentiation of microbial function through sediment-hosted aquifers and enrichment of novel symbionts in the deep terrestrial subsurface.</title>
        <authorList>
            <person name="Probst A.J."/>
            <person name="Ladd B."/>
            <person name="Jarett J.K."/>
            <person name="Geller-Mcgrath D.E."/>
            <person name="Sieber C.M."/>
            <person name="Emerson J.B."/>
            <person name="Anantharaman K."/>
            <person name="Thomas B.C."/>
            <person name="Malmstrom R."/>
            <person name="Stieglmeier M."/>
            <person name="Klingl A."/>
            <person name="Woyke T."/>
            <person name="Ryan C.M."/>
            <person name="Banfield J.F."/>
        </authorList>
    </citation>
    <scope>NUCLEOTIDE SEQUENCE [LARGE SCALE GENOMIC DNA]</scope>
    <source>
        <strain evidence="2">CG10_big_fil_rev_8_21_14_0_10_50_16</strain>
    </source>
</reference>
<proteinExistence type="predicted"/>
<sequence length="126" mass="13999">MSTSIWLGQIIAIYCLIAGLGIMFNAGYVESFIKEIRQSHMVMYISGLLSLLIGLAILYSHNGWEGWAVLITLFGWMAVVKGVFIILLPHAAIRVVRLWKSRMMLFGSGVVIFVLGAIFGVFSFLL</sequence>
<protein>
    <recommendedName>
        <fullName evidence="4">DUF2065 domain-containing protein</fullName>
    </recommendedName>
</protein>
<keyword evidence="1" id="KW-0472">Membrane</keyword>
<dbReference type="EMBL" id="PCYM01000001">
    <property type="protein sequence ID" value="PIR47888.1"/>
    <property type="molecule type" value="Genomic_DNA"/>
</dbReference>
<name>A0A2H0RN05_9BACT</name>
<keyword evidence="1" id="KW-1133">Transmembrane helix</keyword>
<feature type="transmembrane region" description="Helical" evidence="1">
    <location>
        <begin position="6"/>
        <end position="29"/>
    </location>
</feature>
<evidence type="ECO:0000313" key="2">
    <source>
        <dbReference type="EMBL" id="PIR47888.1"/>
    </source>
</evidence>
<feature type="transmembrane region" description="Helical" evidence="1">
    <location>
        <begin position="41"/>
        <end position="61"/>
    </location>
</feature>
<evidence type="ECO:0008006" key="4">
    <source>
        <dbReference type="Google" id="ProtNLM"/>
    </source>
</evidence>
<organism evidence="2 3">
    <name type="scientific">Candidatus Uhrbacteria bacterium CG10_big_fil_rev_8_21_14_0_10_50_16</name>
    <dbReference type="NCBI Taxonomy" id="1975039"/>
    <lineage>
        <taxon>Bacteria</taxon>
        <taxon>Candidatus Uhriibacteriota</taxon>
    </lineage>
</organism>
<gene>
    <name evidence="2" type="ORF">COV06_00610</name>
</gene>
<accession>A0A2H0RN05</accession>